<sequence>MLFESSHAASCLLQHQHQHQHLQHQQLQQQSTVLSKAGMHHNKMAPNFEIMLDLLKDIKGDQETHAPSLKELLDVLDSPFSRSLWAQMQISQQANGLNVSSSGSGAGGSPCFVPPQRSKAQRMGLLLGALQSCMPSAMRLLVATKQETAVCVCPVQCCNVDCKGSMQSGVIWCPHCLGLVWCHDCVSSPSCRVHCSKCSRQTA</sequence>
<gene>
    <name evidence="1" type="ORF">DUNSADRAFT_11630</name>
</gene>
<name>A0ABQ7GCX7_DUNSA</name>
<evidence type="ECO:0000313" key="1">
    <source>
        <dbReference type="EMBL" id="KAF5832463.1"/>
    </source>
</evidence>
<dbReference type="EMBL" id="MU069871">
    <property type="protein sequence ID" value="KAF5832463.1"/>
    <property type="molecule type" value="Genomic_DNA"/>
</dbReference>
<keyword evidence="2" id="KW-1185">Reference proteome</keyword>
<comment type="caution">
    <text evidence="1">The sequence shown here is derived from an EMBL/GenBank/DDBJ whole genome shotgun (WGS) entry which is preliminary data.</text>
</comment>
<dbReference type="Proteomes" id="UP000815325">
    <property type="component" value="Unassembled WGS sequence"/>
</dbReference>
<proteinExistence type="predicted"/>
<accession>A0ABQ7GCX7</accession>
<protein>
    <submittedName>
        <fullName evidence="1">Uncharacterized protein</fullName>
    </submittedName>
</protein>
<organism evidence="1 2">
    <name type="scientific">Dunaliella salina</name>
    <name type="common">Green alga</name>
    <name type="synonym">Protococcus salinus</name>
    <dbReference type="NCBI Taxonomy" id="3046"/>
    <lineage>
        <taxon>Eukaryota</taxon>
        <taxon>Viridiplantae</taxon>
        <taxon>Chlorophyta</taxon>
        <taxon>core chlorophytes</taxon>
        <taxon>Chlorophyceae</taxon>
        <taxon>CS clade</taxon>
        <taxon>Chlamydomonadales</taxon>
        <taxon>Dunaliellaceae</taxon>
        <taxon>Dunaliella</taxon>
    </lineage>
</organism>
<evidence type="ECO:0000313" key="2">
    <source>
        <dbReference type="Proteomes" id="UP000815325"/>
    </source>
</evidence>
<reference evidence="1" key="1">
    <citation type="submission" date="2017-08" db="EMBL/GenBank/DDBJ databases">
        <authorList>
            <person name="Polle J.E."/>
            <person name="Barry K."/>
            <person name="Cushman J."/>
            <person name="Schmutz J."/>
            <person name="Tran D."/>
            <person name="Hathwaick L.T."/>
            <person name="Yim W.C."/>
            <person name="Jenkins J."/>
            <person name="Mckie-Krisberg Z.M."/>
            <person name="Prochnik S."/>
            <person name="Lindquist E."/>
            <person name="Dockter R.B."/>
            <person name="Adam C."/>
            <person name="Molina H."/>
            <person name="Bunkerborg J."/>
            <person name="Jin E."/>
            <person name="Buchheim M."/>
            <person name="Magnuson J."/>
        </authorList>
    </citation>
    <scope>NUCLEOTIDE SEQUENCE</scope>
    <source>
        <strain evidence="1">CCAP 19/18</strain>
    </source>
</reference>